<organism evidence="2 3">
    <name type="scientific">Chloropicon roscoffensis</name>
    <dbReference type="NCBI Taxonomy" id="1461544"/>
    <lineage>
        <taxon>Eukaryota</taxon>
        <taxon>Viridiplantae</taxon>
        <taxon>Chlorophyta</taxon>
        <taxon>Chloropicophyceae</taxon>
        <taxon>Chloropicales</taxon>
        <taxon>Chloropicaceae</taxon>
        <taxon>Chloropicon</taxon>
    </lineage>
</organism>
<feature type="compositionally biased region" description="Low complexity" evidence="1">
    <location>
        <begin position="16"/>
        <end position="28"/>
    </location>
</feature>
<evidence type="ECO:0000313" key="2">
    <source>
        <dbReference type="EMBL" id="WZN61633.1"/>
    </source>
</evidence>
<keyword evidence="3" id="KW-1185">Reference proteome</keyword>
<dbReference type="EMBL" id="CP151504">
    <property type="protein sequence ID" value="WZN61633.1"/>
    <property type="molecule type" value="Genomic_DNA"/>
</dbReference>
<dbReference type="GO" id="GO:0004222">
    <property type="term" value="F:metalloendopeptidase activity"/>
    <property type="evidence" value="ECO:0007669"/>
    <property type="project" value="InterPro"/>
</dbReference>
<dbReference type="Proteomes" id="UP001472866">
    <property type="component" value="Chromosome 04"/>
</dbReference>
<gene>
    <name evidence="2" type="ORF">HKI87_04g31680</name>
</gene>
<protein>
    <submittedName>
        <fullName evidence="2">Uncharacterized protein</fullName>
    </submittedName>
</protein>
<dbReference type="GO" id="GO:0004176">
    <property type="term" value="F:ATP-dependent peptidase activity"/>
    <property type="evidence" value="ECO:0007669"/>
    <property type="project" value="InterPro"/>
</dbReference>
<accession>A0AAX4P6R5</accession>
<feature type="region of interest" description="Disordered" evidence="1">
    <location>
        <begin position="11"/>
        <end position="43"/>
    </location>
</feature>
<dbReference type="PANTHER" id="PTHR33471">
    <property type="entry name" value="ATP-DEPENDENT ZINC METALLOPROTEASE-RELATED"/>
    <property type="match status" value="1"/>
</dbReference>
<dbReference type="Gene3D" id="1.20.58.760">
    <property type="entry name" value="Peptidase M41"/>
    <property type="match status" value="1"/>
</dbReference>
<dbReference type="AlphaFoldDB" id="A0AAX4P6R5"/>
<name>A0AAX4P6R5_9CHLO</name>
<dbReference type="PANTHER" id="PTHR33471:SF1">
    <property type="entry name" value="OS01G0382700 PROTEIN"/>
    <property type="match status" value="1"/>
</dbReference>
<dbReference type="GO" id="GO:0006508">
    <property type="term" value="P:proteolysis"/>
    <property type="evidence" value="ECO:0007669"/>
    <property type="project" value="InterPro"/>
</dbReference>
<reference evidence="2 3" key="1">
    <citation type="submission" date="2024-03" db="EMBL/GenBank/DDBJ databases">
        <title>Complete genome sequence of the green alga Chloropicon roscoffensis RCC1871.</title>
        <authorList>
            <person name="Lemieux C."/>
            <person name="Pombert J.-F."/>
            <person name="Otis C."/>
            <person name="Turmel M."/>
        </authorList>
    </citation>
    <scope>NUCLEOTIDE SEQUENCE [LARGE SCALE GENOMIC DNA]</scope>
    <source>
        <strain evidence="2 3">RCC1871</strain>
    </source>
</reference>
<dbReference type="GO" id="GO:0005524">
    <property type="term" value="F:ATP binding"/>
    <property type="evidence" value="ECO:0007669"/>
    <property type="project" value="InterPro"/>
</dbReference>
<dbReference type="SUPFAM" id="SSF140990">
    <property type="entry name" value="FtsH protease domain-like"/>
    <property type="match status" value="1"/>
</dbReference>
<evidence type="ECO:0000313" key="3">
    <source>
        <dbReference type="Proteomes" id="UP001472866"/>
    </source>
</evidence>
<dbReference type="InterPro" id="IPR037219">
    <property type="entry name" value="Peptidase_M41-like"/>
</dbReference>
<evidence type="ECO:0000256" key="1">
    <source>
        <dbReference type="SAM" id="MobiDB-lite"/>
    </source>
</evidence>
<proteinExistence type="predicted"/>
<sequence>MEVHCCRRVARLASTSGRPPSRSQPPRSLAAGAVPSRRVGGGRPTAAARAAQQSTTDRAVSLARVQAEVEAGRRGCATQLARELKESGVIEGFSGGRLIPKRSYTLQDLRLNKIEPAALLSPRENYLDKVSSYCRRAYLVGAVSASFALHWDVTQVFYLGAFTLGLLTVDKVGYNGGIEFLAVDTIGRLLSDSYVRRVSRHEAGHFLVAYLMGVLPSGYTLSAWNALRDGGDLSIQAGTAFCDDDFQKEVASGKLSSGALDKFCCIALAGVGQEFIDHGCAEGGMNDISQLDYLLQGLGFSQKKADDQVRWSALNTVLLLRQHQGVIERLAEEMVAGAPLSRCILTVEESLVLE</sequence>